<comment type="caution">
    <text evidence="1">The sequence shown here is derived from an EMBL/GenBank/DDBJ whole genome shotgun (WGS) entry which is preliminary data.</text>
</comment>
<proteinExistence type="predicted"/>
<dbReference type="Pfam" id="PF14105">
    <property type="entry name" value="DUF4278"/>
    <property type="match status" value="1"/>
</dbReference>
<protein>
    <submittedName>
        <fullName evidence="1">DUF4278 domain-containing protein</fullName>
    </submittedName>
</protein>
<reference evidence="1" key="1">
    <citation type="journal article" date="2020" name="mSystems">
        <title>Genome- and Community-Level Interaction Insights into Carbon Utilization and Element Cycling Functions of Hydrothermarchaeota in Hydrothermal Sediment.</title>
        <authorList>
            <person name="Zhou Z."/>
            <person name="Liu Y."/>
            <person name="Xu W."/>
            <person name="Pan J."/>
            <person name="Luo Z.H."/>
            <person name="Li M."/>
        </authorList>
    </citation>
    <scope>NUCLEOTIDE SEQUENCE [LARGE SCALE GENOMIC DNA]</scope>
    <source>
        <strain evidence="1">SpSt-402</strain>
    </source>
</reference>
<evidence type="ECO:0000313" key="1">
    <source>
        <dbReference type="EMBL" id="HGW94807.1"/>
    </source>
</evidence>
<dbReference type="EMBL" id="DSRD01000686">
    <property type="protein sequence ID" value="HGW94807.1"/>
    <property type="molecule type" value="Genomic_DNA"/>
</dbReference>
<organism evidence="1">
    <name type="scientific">Oscillatoriales cyanobacterium SpSt-402</name>
    <dbReference type="NCBI Taxonomy" id="2282168"/>
    <lineage>
        <taxon>Bacteria</taxon>
        <taxon>Bacillati</taxon>
        <taxon>Cyanobacteriota</taxon>
        <taxon>Cyanophyceae</taxon>
        <taxon>Oscillatoriophycideae</taxon>
        <taxon>Oscillatoriales</taxon>
    </lineage>
</organism>
<name>A0A832H4F1_9CYAN</name>
<dbReference type="AlphaFoldDB" id="A0A832H4F1"/>
<dbReference type="InterPro" id="IPR025458">
    <property type="entry name" value="DUF4278"/>
</dbReference>
<sequence>MRLTFRGHQSEASSAIAPDQLELTGKYRGYSTVFFNAHPGMRSNIQLTYRGVTYTR</sequence>
<accession>A0A832H4F1</accession>
<gene>
    <name evidence="1" type="ORF">ENR47_11070</name>
</gene>